<keyword evidence="10" id="KW-0206">Cytoskeleton</keyword>
<evidence type="ECO:0000256" key="6">
    <source>
        <dbReference type="ARBA" id="ARBA00022692"/>
    </source>
</evidence>
<reference evidence="15" key="1">
    <citation type="submission" date="2019-02" db="EMBL/GenBank/DDBJ databases">
        <title>FDA dAtabase for Regulatory Grade micrObial Sequences (FDA-ARGOS): Supporting development and validation of Infectious Disease Dx tests.</title>
        <authorList>
            <person name="Duncan R."/>
            <person name="Fisher C."/>
            <person name="Tallon L."/>
            <person name="Sadzewicz L."/>
            <person name="Sengamalay N."/>
            <person name="Ott S."/>
            <person name="Godinez A."/>
            <person name="Nagaraj S."/>
            <person name="Vavikolanu K."/>
            <person name="Nadendla S."/>
            <person name="Aluvathingal J."/>
            <person name="Sichtig H."/>
        </authorList>
    </citation>
    <scope>NUCLEOTIDE SEQUENCE [LARGE SCALE GENOMIC DNA]</scope>
    <source>
        <strain evidence="15">FDAARGOS_361</strain>
    </source>
</reference>
<feature type="transmembrane region" description="Helical" evidence="13">
    <location>
        <begin position="576"/>
        <end position="595"/>
    </location>
</feature>
<feature type="compositionally biased region" description="Basic and acidic residues" evidence="12">
    <location>
        <begin position="876"/>
        <end position="889"/>
    </location>
</feature>
<dbReference type="Pfam" id="PF01384">
    <property type="entry name" value="PHO4"/>
    <property type="match status" value="1"/>
</dbReference>
<evidence type="ECO:0000256" key="1">
    <source>
        <dbReference type="ARBA" id="ARBA00004141"/>
    </source>
</evidence>
<keyword evidence="7 13" id="KW-1133">Transmembrane helix</keyword>
<evidence type="ECO:0000256" key="2">
    <source>
        <dbReference type="ARBA" id="ARBA00004430"/>
    </source>
</evidence>
<evidence type="ECO:0000256" key="3">
    <source>
        <dbReference type="ARBA" id="ARBA00022448"/>
    </source>
</evidence>
<dbReference type="PANTHER" id="PTHR13159">
    <property type="entry name" value="RADIAL SPOKEHEAD-RELATED"/>
    <property type="match status" value="1"/>
</dbReference>
<proteinExistence type="predicted"/>
<dbReference type="GO" id="GO:0016020">
    <property type="term" value="C:membrane"/>
    <property type="evidence" value="ECO:0007669"/>
    <property type="project" value="UniProtKB-SubCell"/>
</dbReference>
<feature type="compositionally biased region" description="Pro residues" evidence="12">
    <location>
        <begin position="857"/>
        <end position="866"/>
    </location>
</feature>
<dbReference type="PANTHER" id="PTHR13159:SF5">
    <property type="entry name" value="RADIAL SPOKE PROTEIN-LIKE, PUTATIVE-RELATED"/>
    <property type="match status" value="1"/>
</dbReference>
<feature type="transmembrane region" description="Helical" evidence="13">
    <location>
        <begin position="671"/>
        <end position="695"/>
    </location>
</feature>
<evidence type="ECO:0000256" key="4">
    <source>
        <dbReference type="ARBA" id="ARBA00022490"/>
    </source>
</evidence>
<evidence type="ECO:0000256" key="5">
    <source>
        <dbReference type="ARBA" id="ARBA00022592"/>
    </source>
</evidence>
<feature type="transmembrane region" description="Helical" evidence="13">
    <location>
        <begin position="615"/>
        <end position="639"/>
    </location>
</feature>
<feature type="compositionally biased region" description="Polar residues" evidence="12">
    <location>
        <begin position="890"/>
        <end position="911"/>
    </location>
</feature>
<feature type="region of interest" description="Disordered" evidence="12">
    <location>
        <begin position="370"/>
        <end position="404"/>
    </location>
</feature>
<dbReference type="GO" id="GO:0035082">
    <property type="term" value="P:axoneme assembly"/>
    <property type="evidence" value="ECO:0007669"/>
    <property type="project" value="TreeGrafter"/>
</dbReference>
<name>A0A504Y5I1_LEIDO</name>
<dbReference type="Proteomes" id="UP000318447">
    <property type="component" value="Unassembled WGS sequence"/>
</dbReference>
<feature type="transmembrane region" description="Helical" evidence="13">
    <location>
        <begin position="1117"/>
        <end position="1138"/>
    </location>
</feature>
<evidence type="ECO:0000256" key="7">
    <source>
        <dbReference type="ARBA" id="ARBA00022989"/>
    </source>
</evidence>
<evidence type="ECO:0000256" key="13">
    <source>
        <dbReference type="SAM" id="Phobius"/>
    </source>
</evidence>
<comment type="caution">
    <text evidence="14">The sequence shown here is derived from an EMBL/GenBank/DDBJ whole genome shotgun (WGS) entry which is preliminary data.</text>
</comment>
<feature type="transmembrane region" description="Helical" evidence="13">
    <location>
        <begin position="1206"/>
        <end position="1229"/>
    </location>
</feature>
<dbReference type="InterPro" id="IPR001204">
    <property type="entry name" value="Phos_transporter"/>
</dbReference>
<keyword evidence="11" id="KW-0966">Cell projection</keyword>
<evidence type="ECO:0000256" key="8">
    <source>
        <dbReference type="ARBA" id="ARBA00023069"/>
    </source>
</evidence>
<dbReference type="VEuPathDB" id="TriTrypDB:LdBPK_290680.1"/>
<feature type="transmembrane region" description="Helical" evidence="13">
    <location>
        <begin position="707"/>
        <end position="731"/>
    </location>
</feature>
<evidence type="ECO:0000256" key="11">
    <source>
        <dbReference type="ARBA" id="ARBA00023273"/>
    </source>
</evidence>
<feature type="transmembrane region" description="Helical" evidence="13">
    <location>
        <begin position="751"/>
        <end position="771"/>
    </location>
</feature>
<feature type="transmembrane region" description="Helical" evidence="13">
    <location>
        <begin position="646"/>
        <end position="665"/>
    </location>
</feature>
<keyword evidence="6 13" id="KW-0812">Transmembrane</keyword>
<keyword evidence="4" id="KW-0963">Cytoplasm</keyword>
<dbReference type="GO" id="GO:0060294">
    <property type="term" value="P:cilium movement involved in cell motility"/>
    <property type="evidence" value="ECO:0007669"/>
    <property type="project" value="InterPro"/>
</dbReference>
<dbReference type="AlphaFoldDB" id="A0A504Y5I1"/>
<feature type="compositionally biased region" description="Low complexity" evidence="12">
    <location>
        <begin position="847"/>
        <end position="856"/>
    </location>
</feature>
<feature type="transmembrane region" description="Helical" evidence="13">
    <location>
        <begin position="1064"/>
        <end position="1097"/>
    </location>
</feature>
<keyword evidence="9 13" id="KW-0472">Membrane</keyword>
<dbReference type="InterPro" id="IPR006802">
    <property type="entry name" value="Radial_spoke"/>
</dbReference>
<feature type="transmembrane region" description="Helical" evidence="13">
    <location>
        <begin position="536"/>
        <end position="555"/>
    </location>
</feature>
<accession>A0A504Y5I1</accession>
<dbReference type="VEuPathDB" id="TriTrypDB:LdCL_290011600"/>
<dbReference type="GO" id="GO:0001534">
    <property type="term" value="C:radial spoke"/>
    <property type="evidence" value="ECO:0007669"/>
    <property type="project" value="InterPro"/>
</dbReference>
<organism evidence="14 15">
    <name type="scientific">Leishmania donovani</name>
    <dbReference type="NCBI Taxonomy" id="5661"/>
    <lineage>
        <taxon>Eukaryota</taxon>
        <taxon>Discoba</taxon>
        <taxon>Euglenozoa</taxon>
        <taxon>Kinetoplastea</taxon>
        <taxon>Metakinetoplastina</taxon>
        <taxon>Trypanosomatida</taxon>
        <taxon>Trypanosomatidae</taxon>
        <taxon>Leishmaniinae</taxon>
        <taxon>Leishmania</taxon>
    </lineage>
</organism>
<dbReference type="VEuPathDB" id="TriTrypDB:LdCL_290011500"/>
<keyword evidence="8" id="KW-0969">Cilium</keyword>
<evidence type="ECO:0000313" key="14">
    <source>
        <dbReference type="EMBL" id="TPP52697.1"/>
    </source>
</evidence>
<evidence type="ECO:0000256" key="10">
    <source>
        <dbReference type="ARBA" id="ARBA00023212"/>
    </source>
</evidence>
<feature type="region of interest" description="Disordered" evidence="12">
    <location>
        <begin position="990"/>
        <end position="1009"/>
    </location>
</feature>
<gene>
    <name evidence="14" type="ORF">CGC21_27860</name>
</gene>
<sequence>MAGIDEHQIRQSALWGHMTQALAQVIRERPADAMDALGAASNQLLSGSAVPPMKGNMYADPRPTARAAAPPQVDLADHPGALSDVVTEQQYFNMVGLGLPRVDAYRLLVGLRQLIRSEPLSTVRFWGVVTGSAYDYYVAECQVDEDRMQENAGITGEGDAEDDMEEEEEHAPVSQIADVLCTLAGGRLARRWPRPSAPAEEAGTGLNAMCYYASTSADPTTWTRLPDVSPHHITVARALRCRFTGNLDAPVHGHPRFMGCEKHYLRAQIARITSACRIAPVQTFTTEGAVPDAEEDEEETSARPPPTAVPAYAVLPPLLPQEAPDEEDAEAIAAVQAWYKGYTKGELMQAKGWSHIAPSVLNCGRVTTAPVEEEEEPADDEGDDGQGDGANASEASPPPAPEMIAPFLSDISLDAPLSYPGHSRSHLAAWTFRKAYEGEGSLTAVYVAKSLRWPGAATYAVTTAGRPGASYQMMYYGTGLKDMQGAYYAPPLPPPCFREYVEAPGEFDGQRDCTIDEELRFMGTLSTCKLDVNTTLPLVCMCTLLSFLCGVGIGANDLSANFAMVVGSGSLNMKQAIIYCTVFELLGAAFMGGHVSNTIRSGIVDPVLFSQNKDVVVIGMTCASFAAALWLYLSAVFGLPVSITHTVVGSILGFALFATGGLTYVKPSGVVAVVISWLAAPIAAGGVTALLFYLMRRDIFKVKGRSFELALAVLPHCLLASLLVDFFFIVLEQPPIMSQTLAQNVPLHVQYVILLALILLFCWVAKVWVFPQVAAAAMSARSFVWESEALRTELVNMEDSLALDDLKDLSFFKPRGDVSATAPVSAGRQPPRPHYQHQPPAGETDTAPVAVPAAVALPPPSLPDNPAPACTLDSLSLDRRNDGAADHGSSKSSSTYGCPTHSRTPTPTPLHQNASFVLSSISASDSSFVRQGGMVRLAPVHTRGHSPTLQTHTESFATAAALIQRGAKDAHHLSGCHVASSDRECHKAQQVQSAGATTYGSTESTKPVSATCRGERGLVPIPYSPALVHSEDEFGEEDWAMDHPMQPIRFGGILIKPFNPRAEYLFTGLQVVAGSISSFVHGAVAGANATSAFIILYDAFTNHELQEPGLSSQWSMLPAMMGIAIGMFGLGASLMKTVGMELVTVTPARGWCIQIGGTLVTMVLTGIGIPVSLSQAQVGAAIGCGVLDAKLGGVSWGIVTKVVTGWVVTLLISALTTGVSMWVVSSLLCT</sequence>
<protein>
    <submittedName>
        <fullName evidence="14">Radial spokehead-like family protein</fullName>
    </submittedName>
</protein>
<feature type="region of interest" description="Disordered" evidence="12">
    <location>
        <begin position="288"/>
        <end position="308"/>
    </location>
</feature>
<keyword evidence="3" id="KW-0813">Transport</keyword>
<dbReference type="EMBL" id="RHLC01000014">
    <property type="protein sequence ID" value="TPP52697.1"/>
    <property type="molecule type" value="Genomic_DNA"/>
</dbReference>
<evidence type="ECO:0000313" key="15">
    <source>
        <dbReference type="Proteomes" id="UP000318447"/>
    </source>
</evidence>
<dbReference type="GO" id="GO:0005315">
    <property type="term" value="F:phosphate transmembrane transporter activity"/>
    <property type="evidence" value="ECO:0007669"/>
    <property type="project" value="InterPro"/>
</dbReference>
<dbReference type="VEuPathDB" id="TriTrypDB:LDHU3_29.0950"/>
<comment type="subcellular location">
    <subcellularLocation>
        <location evidence="2">Cytoplasm</location>
        <location evidence="2">Cytoskeleton</location>
        <location evidence="2">Cilium axoneme</location>
    </subcellularLocation>
    <subcellularLocation>
        <location evidence="1">Membrane</location>
        <topology evidence="1">Multi-pass membrane protein</topology>
    </subcellularLocation>
</comment>
<keyword evidence="5" id="KW-0592">Phosphate transport</keyword>
<evidence type="ECO:0000256" key="9">
    <source>
        <dbReference type="ARBA" id="ARBA00023136"/>
    </source>
</evidence>
<dbReference type="VEuPathDB" id="TriTrypDB:LDHU3_29.0960"/>
<feature type="compositionally biased region" description="Polar residues" evidence="12">
    <location>
        <begin position="990"/>
        <end position="1008"/>
    </location>
</feature>
<dbReference type="Pfam" id="PF04712">
    <property type="entry name" value="Radial_spoke"/>
    <property type="match status" value="1"/>
</dbReference>
<feature type="compositionally biased region" description="Acidic residues" evidence="12">
    <location>
        <begin position="371"/>
        <end position="386"/>
    </location>
</feature>
<dbReference type="GO" id="GO:0006817">
    <property type="term" value="P:phosphate ion transport"/>
    <property type="evidence" value="ECO:0007669"/>
    <property type="project" value="UniProtKB-KW"/>
</dbReference>
<feature type="region of interest" description="Disordered" evidence="12">
    <location>
        <begin position="820"/>
        <end position="911"/>
    </location>
</feature>
<evidence type="ECO:0000256" key="12">
    <source>
        <dbReference type="SAM" id="MobiDB-lite"/>
    </source>
</evidence>
<feature type="transmembrane region" description="Helical" evidence="13">
    <location>
        <begin position="1150"/>
        <end position="1169"/>
    </location>
</feature>